<proteinExistence type="predicted"/>
<reference evidence="1 2" key="1">
    <citation type="journal article" date="2022" name="Plant J.">
        <title>Chromosome-level genome of Camellia lanceoleosa provides a valuable resource for understanding genome evolution and self-incompatibility.</title>
        <authorList>
            <person name="Gong W."/>
            <person name="Xiao S."/>
            <person name="Wang L."/>
            <person name="Liao Z."/>
            <person name="Chang Y."/>
            <person name="Mo W."/>
            <person name="Hu G."/>
            <person name="Li W."/>
            <person name="Zhao G."/>
            <person name="Zhu H."/>
            <person name="Hu X."/>
            <person name="Ji K."/>
            <person name="Xiang X."/>
            <person name="Song Q."/>
            <person name="Yuan D."/>
            <person name="Jin S."/>
            <person name="Zhang L."/>
        </authorList>
    </citation>
    <scope>NUCLEOTIDE SEQUENCE [LARGE SCALE GENOMIC DNA]</scope>
    <source>
        <strain evidence="1">SQ_2022a</strain>
    </source>
</reference>
<comment type="caution">
    <text evidence="1">The sequence shown here is derived from an EMBL/GenBank/DDBJ whole genome shotgun (WGS) entry which is preliminary data.</text>
</comment>
<gene>
    <name evidence="1" type="ORF">LOK49_LG01G02351</name>
</gene>
<dbReference type="EMBL" id="CM045758">
    <property type="protein sequence ID" value="KAI8029890.1"/>
    <property type="molecule type" value="Genomic_DNA"/>
</dbReference>
<dbReference type="Proteomes" id="UP001060215">
    <property type="component" value="Chromosome 1"/>
</dbReference>
<accession>A0ACC0IW27</accession>
<organism evidence="1 2">
    <name type="scientific">Camellia lanceoleosa</name>
    <dbReference type="NCBI Taxonomy" id="1840588"/>
    <lineage>
        <taxon>Eukaryota</taxon>
        <taxon>Viridiplantae</taxon>
        <taxon>Streptophyta</taxon>
        <taxon>Embryophyta</taxon>
        <taxon>Tracheophyta</taxon>
        <taxon>Spermatophyta</taxon>
        <taxon>Magnoliopsida</taxon>
        <taxon>eudicotyledons</taxon>
        <taxon>Gunneridae</taxon>
        <taxon>Pentapetalae</taxon>
        <taxon>asterids</taxon>
        <taxon>Ericales</taxon>
        <taxon>Theaceae</taxon>
        <taxon>Camellia</taxon>
    </lineage>
</organism>
<protein>
    <submittedName>
        <fullName evidence="1">Metal tolerance protein C4</fullName>
    </submittedName>
</protein>
<keyword evidence="2" id="KW-1185">Reference proteome</keyword>
<evidence type="ECO:0000313" key="1">
    <source>
        <dbReference type="EMBL" id="KAI8029890.1"/>
    </source>
</evidence>
<sequence>MSACGGVNVCRQRSSSGEKNGYQLAAGLNRWWLGKWLSCYGYSKERFVWSLISIVGIFYLGSGATIVHSIQNLCTSQEAMEMMVACSAMALAKRKQSKRGDNQSPNSS</sequence>
<name>A0ACC0IW27_9ERIC</name>
<evidence type="ECO:0000313" key="2">
    <source>
        <dbReference type="Proteomes" id="UP001060215"/>
    </source>
</evidence>